<evidence type="ECO:0000256" key="11">
    <source>
        <dbReference type="ARBA" id="ARBA00033381"/>
    </source>
</evidence>
<dbReference type="PANTHER" id="PTHR13693">
    <property type="entry name" value="CLASS II AMINOTRANSFERASE/8-AMINO-7-OXONONANOATE SYNTHASE"/>
    <property type="match status" value="1"/>
</dbReference>
<evidence type="ECO:0000256" key="9">
    <source>
        <dbReference type="ARBA" id="ARBA00023315"/>
    </source>
</evidence>
<evidence type="ECO:0000313" key="16">
    <source>
        <dbReference type="Proteomes" id="UP000093925"/>
    </source>
</evidence>
<dbReference type="InterPro" id="IPR015421">
    <property type="entry name" value="PyrdxlP-dep_Trfase_major"/>
</dbReference>
<dbReference type="InterPro" id="IPR004839">
    <property type="entry name" value="Aminotransferase_I/II_large"/>
</dbReference>
<dbReference type="SUPFAM" id="SSF53383">
    <property type="entry name" value="PLP-dependent transferases"/>
    <property type="match status" value="1"/>
</dbReference>
<evidence type="ECO:0000259" key="14">
    <source>
        <dbReference type="Pfam" id="PF00155"/>
    </source>
</evidence>
<keyword evidence="9" id="KW-0012">Acyltransferase</keyword>
<dbReference type="PANTHER" id="PTHR13693:SF100">
    <property type="entry name" value="8-AMINO-7-OXONONANOATE SYNTHASE"/>
    <property type="match status" value="1"/>
</dbReference>
<comment type="subunit">
    <text evidence="4">Homodimer.</text>
</comment>
<dbReference type="GO" id="GO:0009102">
    <property type="term" value="P:biotin biosynthetic process"/>
    <property type="evidence" value="ECO:0007669"/>
    <property type="project" value="UniProtKB-KW"/>
</dbReference>
<evidence type="ECO:0000313" key="15">
    <source>
        <dbReference type="EMBL" id="OBJ90587.1"/>
    </source>
</evidence>
<reference evidence="15 16" key="1">
    <citation type="submission" date="2016-06" db="EMBL/GenBank/DDBJ databases">
        <authorList>
            <person name="Kjaerup R.B."/>
            <person name="Dalgaard T.S."/>
            <person name="Juul-Madsen H.R."/>
        </authorList>
    </citation>
    <scope>NUCLEOTIDE SEQUENCE [LARGE SCALE GENOMIC DNA]</scope>
    <source>
        <strain evidence="15 16">1276495.2</strain>
    </source>
</reference>
<comment type="caution">
    <text evidence="15">The sequence shown here is derived from an EMBL/GenBank/DDBJ whole genome shotgun (WGS) entry which is preliminary data.</text>
</comment>
<evidence type="ECO:0000256" key="10">
    <source>
        <dbReference type="ARBA" id="ARBA00032610"/>
    </source>
</evidence>
<dbReference type="Pfam" id="PF00155">
    <property type="entry name" value="Aminotran_1_2"/>
    <property type="match status" value="1"/>
</dbReference>
<proteinExistence type="inferred from homology"/>
<keyword evidence="8 13" id="KW-0663">Pyridoxal phosphate</keyword>
<feature type="domain" description="Aminotransferase class I/classII large" evidence="14">
    <location>
        <begin position="39"/>
        <end position="370"/>
    </location>
</feature>
<evidence type="ECO:0000256" key="6">
    <source>
        <dbReference type="ARBA" id="ARBA00022679"/>
    </source>
</evidence>
<evidence type="ECO:0000256" key="8">
    <source>
        <dbReference type="ARBA" id="ARBA00022898"/>
    </source>
</evidence>
<dbReference type="InterPro" id="IPR050087">
    <property type="entry name" value="AON_synthase_class-II"/>
</dbReference>
<dbReference type="RefSeq" id="WP_065137922.1">
    <property type="nucleotide sequence ID" value="NZ_LZLM01000005.1"/>
</dbReference>
<comment type="catalytic activity">
    <reaction evidence="12">
        <text>6-carboxyhexanoyl-[ACP] + L-alanine + H(+) = (8S)-8-amino-7-oxononanoate + holo-[ACP] + CO2</text>
        <dbReference type="Rhea" id="RHEA:42288"/>
        <dbReference type="Rhea" id="RHEA-COMP:9685"/>
        <dbReference type="Rhea" id="RHEA-COMP:9955"/>
        <dbReference type="ChEBI" id="CHEBI:15378"/>
        <dbReference type="ChEBI" id="CHEBI:16526"/>
        <dbReference type="ChEBI" id="CHEBI:57972"/>
        <dbReference type="ChEBI" id="CHEBI:64479"/>
        <dbReference type="ChEBI" id="CHEBI:78846"/>
        <dbReference type="ChEBI" id="CHEBI:149468"/>
        <dbReference type="EC" id="2.3.1.47"/>
    </reaction>
</comment>
<dbReference type="GO" id="GO:0008710">
    <property type="term" value="F:8-amino-7-oxononanoate synthase activity"/>
    <property type="evidence" value="ECO:0007669"/>
    <property type="project" value="UniProtKB-EC"/>
</dbReference>
<accession>A0A1A3KZC8</accession>
<sequence length="383" mass="39844">MAPTETTSPLAWLDAVESQRREAGLRRSLRPRPAVATELDLASNDYLGLSQHPDVIEGGVQALRVWGAGATGSRLVTGDTELHQQFETELAEYVGAATGLVFSSGYTANLGAVVSLTGAGSLLVSDAYSHASLVDACRLSRARVVVTPNRDVGAVETALATRAEERAVVITDSVFSADGALAPLRELHEVCRRHRALLIVDEAHGLGVRGGGRGLLHEVGLAGAPDVVMTTTLSKALGSQGGVVLGPPAVRAHLIDAARPFIFDTGLAPAALGAALAALRILQAEPWRPGAVLRHARELARACDVAEVPQSAVVSVILGDPEVALAAAIACLDAGVKVGCFRPPTVPVGTSRLRLTARASLSADELELARRVLTDVLAEARRP</sequence>
<dbReference type="InterPro" id="IPR001917">
    <property type="entry name" value="Aminotrans_II_pyridoxalP_BS"/>
</dbReference>
<evidence type="ECO:0000256" key="7">
    <source>
        <dbReference type="ARBA" id="ARBA00022756"/>
    </source>
</evidence>
<dbReference type="Gene3D" id="3.90.1150.10">
    <property type="entry name" value="Aspartate Aminotransferase, domain 1"/>
    <property type="match status" value="1"/>
</dbReference>
<organism evidence="15 16">
    <name type="scientific">Mycobacterium asiaticum</name>
    <dbReference type="NCBI Taxonomy" id="1790"/>
    <lineage>
        <taxon>Bacteria</taxon>
        <taxon>Bacillati</taxon>
        <taxon>Actinomycetota</taxon>
        <taxon>Actinomycetes</taxon>
        <taxon>Mycobacteriales</taxon>
        <taxon>Mycobacteriaceae</taxon>
        <taxon>Mycobacterium</taxon>
    </lineage>
</organism>
<dbReference type="Proteomes" id="UP000093925">
    <property type="component" value="Unassembled WGS sequence"/>
</dbReference>
<comment type="pathway">
    <text evidence="2">Cofactor biosynthesis; biotin biosynthesis.</text>
</comment>
<protein>
    <recommendedName>
        <fullName evidence="5">8-amino-7-oxononanoate synthase</fullName>
        <ecNumber evidence="5">2.3.1.47</ecNumber>
    </recommendedName>
    <alternativeName>
        <fullName evidence="10">7-keto-8-amino-pelargonic acid synthase</fullName>
    </alternativeName>
    <alternativeName>
        <fullName evidence="11">8-amino-7-ketopelargonate synthase</fullName>
    </alternativeName>
</protein>
<dbReference type="InterPro" id="IPR015422">
    <property type="entry name" value="PyrdxlP-dep_Trfase_small"/>
</dbReference>
<evidence type="ECO:0000256" key="12">
    <source>
        <dbReference type="ARBA" id="ARBA00047715"/>
    </source>
</evidence>
<evidence type="ECO:0000256" key="2">
    <source>
        <dbReference type="ARBA" id="ARBA00004746"/>
    </source>
</evidence>
<name>A0A1A3KZC8_MYCAS</name>
<evidence type="ECO:0000256" key="5">
    <source>
        <dbReference type="ARBA" id="ARBA00013187"/>
    </source>
</evidence>
<comment type="cofactor">
    <cofactor evidence="1 13">
        <name>pyridoxal 5'-phosphate</name>
        <dbReference type="ChEBI" id="CHEBI:597326"/>
    </cofactor>
</comment>
<dbReference type="AlphaFoldDB" id="A0A1A3KZC8"/>
<gene>
    <name evidence="15" type="ORF">A5640_23165</name>
</gene>
<dbReference type="GO" id="GO:0030170">
    <property type="term" value="F:pyridoxal phosphate binding"/>
    <property type="evidence" value="ECO:0007669"/>
    <property type="project" value="InterPro"/>
</dbReference>
<evidence type="ECO:0000256" key="13">
    <source>
        <dbReference type="RuleBase" id="RU003693"/>
    </source>
</evidence>
<keyword evidence="6" id="KW-0808">Transferase</keyword>
<keyword evidence="7" id="KW-0093">Biotin biosynthesis</keyword>
<dbReference type="InterPro" id="IPR015424">
    <property type="entry name" value="PyrdxlP-dep_Trfase"/>
</dbReference>
<comment type="similarity">
    <text evidence="3">Belongs to the class-II pyridoxal-phosphate-dependent aminotransferase family. BioF subfamily.</text>
</comment>
<dbReference type="PROSITE" id="PS00599">
    <property type="entry name" value="AA_TRANSFER_CLASS_2"/>
    <property type="match status" value="1"/>
</dbReference>
<evidence type="ECO:0000256" key="1">
    <source>
        <dbReference type="ARBA" id="ARBA00001933"/>
    </source>
</evidence>
<evidence type="ECO:0000256" key="3">
    <source>
        <dbReference type="ARBA" id="ARBA00010008"/>
    </source>
</evidence>
<dbReference type="Gene3D" id="3.40.640.10">
    <property type="entry name" value="Type I PLP-dependent aspartate aminotransferase-like (Major domain)"/>
    <property type="match status" value="1"/>
</dbReference>
<dbReference type="EMBL" id="LZLM01000005">
    <property type="protein sequence ID" value="OBJ90587.1"/>
    <property type="molecule type" value="Genomic_DNA"/>
</dbReference>
<evidence type="ECO:0000256" key="4">
    <source>
        <dbReference type="ARBA" id="ARBA00011738"/>
    </source>
</evidence>
<dbReference type="EC" id="2.3.1.47" evidence="5"/>